<accession>A0A2T3M7I6</accession>
<comment type="caution">
    <text evidence="1">The sequence shown here is derived from an EMBL/GenBank/DDBJ whole genome shotgun (WGS) entry which is preliminary data.</text>
</comment>
<gene>
    <name evidence="1" type="ORF">CTM89_15255</name>
</gene>
<reference evidence="1 2" key="1">
    <citation type="submission" date="2018-03" db="EMBL/GenBank/DDBJ databases">
        <title>Whole genome sequencing of Histamine producing bacteria.</title>
        <authorList>
            <person name="Butler K."/>
        </authorList>
    </citation>
    <scope>NUCLEOTIDE SEQUENCE [LARGE SCALE GENOMIC DNA]</scope>
    <source>
        <strain evidence="1 2">ATCC 33979</strain>
    </source>
</reference>
<dbReference type="AlphaFoldDB" id="A0A2T3M7I6"/>
<evidence type="ECO:0000313" key="2">
    <source>
        <dbReference type="Proteomes" id="UP000240410"/>
    </source>
</evidence>
<evidence type="ECO:0000313" key="1">
    <source>
        <dbReference type="EMBL" id="PSV88134.1"/>
    </source>
</evidence>
<dbReference type="OrthoDB" id="5906351at2"/>
<dbReference type="EMBL" id="PYOJ01000020">
    <property type="protein sequence ID" value="PSV88134.1"/>
    <property type="molecule type" value="Genomic_DNA"/>
</dbReference>
<name>A0A2T3M7I6_PHOLE</name>
<protein>
    <submittedName>
        <fullName evidence="1">Uncharacterized protein</fullName>
    </submittedName>
</protein>
<proteinExistence type="predicted"/>
<dbReference type="Proteomes" id="UP000240410">
    <property type="component" value="Unassembled WGS sequence"/>
</dbReference>
<sequence>MEEIQQSIYKVIDLHYRDAVDVLTLWMRVISKRELNYERTKEKSNYELRVEPHGVGFRIRWFHIKFTKNNHKLIRIAKSIPVPENGRYGKEKFKYAEPWELELIQQAEDEFCGIRYELKHLLKAHQSILYASKSKLGNEPLTGILLKDRTEITKPTFSEIKQSLSR</sequence>
<organism evidence="1 2">
    <name type="scientific">Photobacterium leiognathi</name>
    <dbReference type="NCBI Taxonomy" id="553611"/>
    <lineage>
        <taxon>Bacteria</taxon>
        <taxon>Pseudomonadati</taxon>
        <taxon>Pseudomonadota</taxon>
        <taxon>Gammaproteobacteria</taxon>
        <taxon>Vibrionales</taxon>
        <taxon>Vibrionaceae</taxon>
        <taxon>Photobacterium</taxon>
    </lineage>
</organism>
<dbReference type="InterPro" id="IPR045809">
    <property type="entry name" value="MobI"/>
</dbReference>
<dbReference type="RefSeq" id="WP_045070667.1">
    <property type="nucleotide sequence ID" value="NZ_JZSL01000032.1"/>
</dbReference>
<dbReference type="Pfam" id="PF19456">
    <property type="entry name" value="MobI"/>
    <property type="match status" value="1"/>
</dbReference>